<evidence type="ECO:0000313" key="3">
    <source>
        <dbReference type="Proteomes" id="UP000238071"/>
    </source>
</evidence>
<evidence type="ECO:0000313" key="2">
    <source>
        <dbReference type="EMBL" id="PPK68201.1"/>
    </source>
</evidence>
<keyword evidence="1" id="KW-0812">Transmembrane</keyword>
<feature type="transmembrane region" description="Helical" evidence="1">
    <location>
        <begin position="16"/>
        <end position="36"/>
    </location>
</feature>
<evidence type="ECO:0000256" key="1">
    <source>
        <dbReference type="SAM" id="Phobius"/>
    </source>
</evidence>
<dbReference type="EMBL" id="PTIY01000012">
    <property type="protein sequence ID" value="PPK68201.1"/>
    <property type="molecule type" value="Genomic_DNA"/>
</dbReference>
<dbReference type="PROSITE" id="PS00409">
    <property type="entry name" value="PROKAR_NTER_METHYL"/>
    <property type="match status" value="1"/>
</dbReference>
<dbReference type="InterPro" id="IPR012902">
    <property type="entry name" value="N_methyl_site"/>
</dbReference>
<keyword evidence="3" id="KW-1185">Reference proteome</keyword>
<reference evidence="2 3" key="1">
    <citation type="submission" date="2018-02" db="EMBL/GenBank/DDBJ databases">
        <title>Subsurface microbial communities from deep shales in Ohio and West Virginia, USA.</title>
        <authorList>
            <person name="Wrighton K."/>
        </authorList>
    </citation>
    <scope>NUCLEOTIDE SEQUENCE [LARGE SCALE GENOMIC DNA]</scope>
    <source>
        <strain evidence="2 3">OWC-G53F</strain>
    </source>
</reference>
<dbReference type="NCBIfam" id="TIGR02532">
    <property type="entry name" value="IV_pilin_GFxxxE"/>
    <property type="match status" value="1"/>
</dbReference>
<protein>
    <submittedName>
        <fullName evidence="2">MSHA pilin protein MshA</fullName>
    </submittedName>
</protein>
<name>A0A2S6GSU9_9GAMM</name>
<dbReference type="AlphaFoldDB" id="A0A2S6GSU9"/>
<dbReference type="Gene3D" id="3.30.700.10">
    <property type="entry name" value="Glycoprotein, Type 4 Pilin"/>
    <property type="match status" value="1"/>
</dbReference>
<accession>A0A2S6GSU9</accession>
<proteinExistence type="predicted"/>
<sequence length="190" mass="19091">MSNSAKITKMFKSKGFTLVELIIVIVILAILAAVALPRLTNLQLDARIAKLNAARGSVAATSAMVHATLFARNGRADTAACPAGGGTANNSTSGTGTLCSEAGIINLVNGYPAVTAIGTSGGILTAAGLTTVFNPSLTELQAEGYDYTVSGTTATFQVRGGSSPANCSFTYTEPVANAAPVISIVTTSGC</sequence>
<dbReference type="InterPro" id="IPR045584">
    <property type="entry name" value="Pilin-like"/>
</dbReference>
<keyword evidence="1" id="KW-1133">Transmembrane helix</keyword>
<dbReference type="SUPFAM" id="SSF54523">
    <property type="entry name" value="Pili subunits"/>
    <property type="match status" value="1"/>
</dbReference>
<comment type="caution">
    <text evidence="2">The sequence shown here is derived from an EMBL/GenBank/DDBJ whole genome shotgun (WGS) entry which is preliminary data.</text>
</comment>
<keyword evidence="1" id="KW-0472">Membrane</keyword>
<dbReference type="Pfam" id="PF07963">
    <property type="entry name" value="N_methyl"/>
    <property type="match status" value="1"/>
</dbReference>
<dbReference type="Proteomes" id="UP000238071">
    <property type="component" value="Unassembled WGS sequence"/>
</dbReference>
<gene>
    <name evidence="2" type="ORF">B0F88_11233</name>
</gene>
<organism evidence="2 3">
    <name type="scientific">Methylobacter tundripaludum</name>
    <dbReference type="NCBI Taxonomy" id="173365"/>
    <lineage>
        <taxon>Bacteria</taxon>
        <taxon>Pseudomonadati</taxon>
        <taxon>Pseudomonadota</taxon>
        <taxon>Gammaproteobacteria</taxon>
        <taxon>Methylococcales</taxon>
        <taxon>Methylococcaceae</taxon>
        <taxon>Methylobacter</taxon>
    </lineage>
</organism>